<dbReference type="Gene3D" id="3.30.2020.10">
    <property type="entry name" value="NE0471-like N-terminal domain"/>
    <property type="match status" value="1"/>
</dbReference>
<dbReference type="EnsemblBacteria" id="ABC18947">
    <property type="protein sequence ID" value="ABC18947"/>
    <property type="gene ID" value="Moth_0617"/>
</dbReference>
<dbReference type="STRING" id="264732.Moth_0617"/>
<gene>
    <name evidence="1" type="ordered locus">Moth_0617</name>
</gene>
<dbReference type="SUPFAM" id="SSF143880">
    <property type="entry name" value="NE0471 N-terminal domain-like"/>
    <property type="match status" value="1"/>
</dbReference>
<dbReference type="PATRIC" id="fig|264732.11.peg.662"/>
<dbReference type="HOGENOM" id="CLU_153045_2_0_9"/>
<sequence length="90" mass="10278">MFYPRIKDVKPLKDYTLIVAFDNGQIKKYDMRPLIAMPPFDILKDPLLFSMARVEAGGYGISWSDELDLSEYELWEHGELIANADAPPEG</sequence>
<protein>
    <recommendedName>
        <fullName evidence="2">DUF2442 domain-containing protein</fullName>
    </recommendedName>
</protein>
<reference evidence="1" key="1">
    <citation type="submission" date="2005-12" db="EMBL/GenBank/DDBJ databases">
        <title>Complete sequence of Moorella thermoacetica ATCC 39073.</title>
        <authorList>
            <consortium name="US DOE Joint Genome Institute"/>
            <person name="Copeland A."/>
            <person name="Lucas S."/>
            <person name="Lapidus A."/>
            <person name="Barry K."/>
            <person name="Detter J.C."/>
            <person name="Glavina T."/>
            <person name="Hammon N."/>
            <person name="Israni S."/>
            <person name="Pitluck S."/>
            <person name="Chertkov O."/>
            <person name="Saunders E.H."/>
            <person name="Brettin T."/>
            <person name="Bruce D."/>
            <person name="Han C."/>
            <person name="Tapia R."/>
            <person name="Gilna P."/>
            <person name="Schmutz J."/>
            <person name="Larimer F."/>
            <person name="Land M."/>
            <person name="Kyrpides N."/>
            <person name="Anderson I."/>
            <person name="Richardson P."/>
            <person name="Ragsdale S."/>
        </authorList>
    </citation>
    <scope>NUCLEOTIDE SEQUENCE</scope>
    <source>
        <strain evidence="1">ATCC 39073</strain>
    </source>
</reference>
<dbReference type="InterPro" id="IPR036782">
    <property type="entry name" value="NE0471-like_N"/>
</dbReference>
<dbReference type="EMBL" id="CP000232">
    <property type="protein sequence ID" value="ABC18947.1"/>
    <property type="molecule type" value="Genomic_DNA"/>
</dbReference>
<evidence type="ECO:0008006" key="2">
    <source>
        <dbReference type="Google" id="ProtNLM"/>
    </source>
</evidence>
<organism evidence="1">
    <name type="scientific">Moorella thermoacetica (strain ATCC 39073 / JCM 9320)</name>
    <dbReference type="NCBI Taxonomy" id="264732"/>
    <lineage>
        <taxon>Bacteria</taxon>
        <taxon>Bacillati</taxon>
        <taxon>Bacillota</taxon>
        <taxon>Clostridia</taxon>
        <taxon>Neomoorellales</taxon>
        <taxon>Neomoorellaceae</taxon>
        <taxon>Neomoorella</taxon>
    </lineage>
</organism>
<name>Q2RKU2_MOOTA</name>
<dbReference type="InterPro" id="IPR018841">
    <property type="entry name" value="DUF2442"/>
</dbReference>
<dbReference type="OrthoDB" id="427321at2"/>
<dbReference type="Pfam" id="PF10387">
    <property type="entry name" value="DUF2442"/>
    <property type="match status" value="1"/>
</dbReference>
<dbReference type="KEGG" id="mta:Moth_0617"/>
<evidence type="ECO:0000313" key="1">
    <source>
        <dbReference type="EMBL" id="ABC18947.1"/>
    </source>
</evidence>
<dbReference type="AlphaFoldDB" id="Q2RKU2"/>
<accession>Q2RKU2</accession>
<dbReference type="eggNOG" id="COG1396">
    <property type="taxonomic scope" value="Bacteria"/>
</dbReference>
<proteinExistence type="predicted"/>